<feature type="region of interest" description="Disordered" evidence="1">
    <location>
        <begin position="506"/>
        <end position="583"/>
    </location>
</feature>
<feature type="region of interest" description="Disordered" evidence="1">
    <location>
        <begin position="425"/>
        <end position="451"/>
    </location>
</feature>
<evidence type="ECO:0000313" key="2">
    <source>
        <dbReference type="EMBL" id="KAK3684927.1"/>
    </source>
</evidence>
<comment type="caution">
    <text evidence="2">The sequence shown here is derived from an EMBL/GenBank/DDBJ whole genome shotgun (WGS) entry which is preliminary data.</text>
</comment>
<keyword evidence="3" id="KW-1185">Reference proteome</keyword>
<name>A0AAE0X4P0_9PEZI</name>
<feature type="region of interest" description="Disordered" evidence="1">
    <location>
        <begin position="13"/>
        <end position="65"/>
    </location>
</feature>
<dbReference type="EMBL" id="JAULSO010000003">
    <property type="protein sequence ID" value="KAK3684927.1"/>
    <property type="molecule type" value="Genomic_DNA"/>
</dbReference>
<organism evidence="2 3">
    <name type="scientific">Podospora appendiculata</name>
    <dbReference type="NCBI Taxonomy" id="314037"/>
    <lineage>
        <taxon>Eukaryota</taxon>
        <taxon>Fungi</taxon>
        <taxon>Dikarya</taxon>
        <taxon>Ascomycota</taxon>
        <taxon>Pezizomycotina</taxon>
        <taxon>Sordariomycetes</taxon>
        <taxon>Sordariomycetidae</taxon>
        <taxon>Sordariales</taxon>
        <taxon>Podosporaceae</taxon>
        <taxon>Podospora</taxon>
    </lineage>
</organism>
<reference evidence="2" key="1">
    <citation type="journal article" date="2023" name="Mol. Phylogenet. Evol.">
        <title>Genome-scale phylogeny and comparative genomics of the fungal order Sordariales.</title>
        <authorList>
            <person name="Hensen N."/>
            <person name="Bonometti L."/>
            <person name="Westerberg I."/>
            <person name="Brannstrom I.O."/>
            <person name="Guillou S."/>
            <person name="Cros-Aarteil S."/>
            <person name="Calhoun S."/>
            <person name="Haridas S."/>
            <person name="Kuo A."/>
            <person name="Mondo S."/>
            <person name="Pangilinan J."/>
            <person name="Riley R."/>
            <person name="LaButti K."/>
            <person name="Andreopoulos B."/>
            <person name="Lipzen A."/>
            <person name="Chen C."/>
            <person name="Yan M."/>
            <person name="Daum C."/>
            <person name="Ng V."/>
            <person name="Clum A."/>
            <person name="Steindorff A."/>
            <person name="Ohm R.A."/>
            <person name="Martin F."/>
            <person name="Silar P."/>
            <person name="Natvig D.O."/>
            <person name="Lalanne C."/>
            <person name="Gautier V."/>
            <person name="Ament-Velasquez S.L."/>
            <person name="Kruys A."/>
            <person name="Hutchinson M.I."/>
            <person name="Powell A.J."/>
            <person name="Barry K."/>
            <person name="Miller A.N."/>
            <person name="Grigoriev I.V."/>
            <person name="Debuchy R."/>
            <person name="Gladieux P."/>
            <person name="Hiltunen Thoren M."/>
            <person name="Johannesson H."/>
        </authorList>
    </citation>
    <scope>NUCLEOTIDE SEQUENCE</scope>
    <source>
        <strain evidence="2">CBS 314.62</strain>
    </source>
</reference>
<dbReference type="Proteomes" id="UP001270362">
    <property type="component" value="Unassembled WGS sequence"/>
</dbReference>
<reference evidence="2" key="2">
    <citation type="submission" date="2023-06" db="EMBL/GenBank/DDBJ databases">
        <authorList>
            <consortium name="Lawrence Berkeley National Laboratory"/>
            <person name="Haridas S."/>
            <person name="Hensen N."/>
            <person name="Bonometti L."/>
            <person name="Westerberg I."/>
            <person name="Brannstrom I.O."/>
            <person name="Guillou S."/>
            <person name="Cros-Aarteil S."/>
            <person name="Calhoun S."/>
            <person name="Kuo A."/>
            <person name="Mondo S."/>
            <person name="Pangilinan J."/>
            <person name="Riley R."/>
            <person name="Labutti K."/>
            <person name="Andreopoulos B."/>
            <person name="Lipzen A."/>
            <person name="Chen C."/>
            <person name="Yanf M."/>
            <person name="Daum C."/>
            <person name="Ng V."/>
            <person name="Clum A."/>
            <person name="Steindorff A."/>
            <person name="Ohm R."/>
            <person name="Martin F."/>
            <person name="Silar P."/>
            <person name="Natvig D."/>
            <person name="Lalanne C."/>
            <person name="Gautier V."/>
            <person name="Ament-Velasquez S.L."/>
            <person name="Kruys A."/>
            <person name="Hutchinson M.I."/>
            <person name="Powell A.J."/>
            <person name="Barry K."/>
            <person name="Miller A.N."/>
            <person name="Grigoriev I.V."/>
            <person name="Debuchy R."/>
            <person name="Gladieux P."/>
            <person name="Thoren M.H."/>
            <person name="Johannesson H."/>
        </authorList>
    </citation>
    <scope>NUCLEOTIDE SEQUENCE</scope>
    <source>
        <strain evidence="2">CBS 314.62</strain>
    </source>
</reference>
<proteinExistence type="predicted"/>
<dbReference type="AlphaFoldDB" id="A0AAE0X4P0"/>
<feature type="compositionally biased region" description="Basic and acidic residues" evidence="1">
    <location>
        <begin position="556"/>
        <end position="566"/>
    </location>
</feature>
<evidence type="ECO:0000256" key="1">
    <source>
        <dbReference type="SAM" id="MobiDB-lite"/>
    </source>
</evidence>
<gene>
    <name evidence="2" type="ORF">B0T22DRAFT_203159</name>
</gene>
<feature type="region of interest" description="Disordered" evidence="1">
    <location>
        <begin position="267"/>
        <end position="287"/>
    </location>
</feature>
<feature type="compositionally biased region" description="Polar residues" evidence="1">
    <location>
        <begin position="44"/>
        <end position="55"/>
    </location>
</feature>
<accession>A0AAE0X4P0</accession>
<sequence length="583" mass="64578">MPCLRGIEVSLATNPQDEQIPEFPHPEGSSARLLGVYDPRKTSPPGSANATNSPPSGLDFGSARSQKSNPTISVYVPSVPGYPFVIKYTVNNVPPLPSRYIFFRLYINSRPIASWGTDPSVRPEGMVVKSLWAPGSQYVDQVGFEGRNFVFLPGHKNQSIAEDGGLIEVHAFRAKDRRSRVPRLEKFRYQENYGIAAPSIGLLDQPQEACFYDWYLIDPRDSPFASFRFHYRSWDNLYQLSLIPPTDLGLLRSTSFGYLSRPSEGGYDCGVPRPESDKKLSSHASSSDEAVFQGVSVPHSTLTGDRSDGVPKNYFLKSPPELFPTALADLGVPQPSKEQRDAYRESYLQRPLPELPSDEPSSLLRRASVASATPSLTPSLVQYVDGGSFDQDKIELGVAQLLPLSQSESSIVVLEGINPCQSADSSISDYETSPASTNDSFPEKILSPKNSLPTTGSSYELDLNHFGSQGWFRSLNQQKPRPTLTPSCFSEQDLSRVGAIKLSESEWMSRTPSPARSDEPNALCRMWSPRPERPAGKSLFSGLRRRKLSNSPRKPTPKEFKREEVFKPSSFSSPVQEDIGNWI</sequence>
<evidence type="ECO:0000313" key="3">
    <source>
        <dbReference type="Proteomes" id="UP001270362"/>
    </source>
</evidence>
<feature type="compositionally biased region" description="Polar residues" evidence="1">
    <location>
        <begin position="425"/>
        <end position="440"/>
    </location>
</feature>
<protein>
    <submittedName>
        <fullName evidence="2">Uncharacterized protein</fullName>
    </submittedName>
</protein>